<dbReference type="Proteomes" id="UP000215914">
    <property type="component" value="Chromosome 14"/>
</dbReference>
<evidence type="ECO:0000313" key="1">
    <source>
        <dbReference type="EMBL" id="OTF99939.1"/>
    </source>
</evidence>
<proteinExistence type="predicted"/>
<dbReference type="EMBL" id="CM007903">
    <property type="protein sequence ID" value="OTF99939.1"/>
    <property type="molecule type" value="Genomic_DNA"/>
</dbReference>
<gene>
    <name evidence="1" type="ORF">HannXRQ_Chr14g0462061</name>
</gene>
<dbReference type="InParanoid" id="A0A251SM85"/>
<organism evidence="1 2">
    <name type="scientific">Helianthus annuus</name>
    <name type="common">Common sunflower</name>
    <dbReference type="NCBI Taxonomy" id="4232"/>
    <lineage>
        <taxon>Eukaryota</taxon>
        <taxon>Viridiplantae</taxon>
        <taxon>Streptophyta</taxon>
        <taxon>Embryophyta</taxon>
        <taxon>Tracheophyta</taxon>
        <taxon>Spermatophyta</taxon>
        <taxon>Magnoliopsida</taxon>
        <taxon>eudicotyledons</taxon>
        <taxon>Gunneridae</taxon>
        <taxon>Pentapetalae</taxon>
        <taxon>asterids</taxon>
        <taxon>campanulids</taxon>
        <taxon>Asterales</taxon>
        <taxon>Asteraceae</taxon>
        <taxon>Asteroideae</taxon>
        <taxon>Heliantheae alliance</taxon>
        <taxon>Heliantheae</taxon>
        <taxon>Helianthus</taxon>
    </lineage>
</organism>
<keyword evidence="2" id="KW-1185">Reference proteome</keyword>
<protein>
    <submittedName>
        <fullName evidence="1">Uncharacterized protein</fullName>
    </submittedName>
</protein>
<accession>A0A251SM85</accession>
<dbReference type="AlphaFoldDB" id="A0A251SM85"/>
<name>A0A251SM85_HELAN</name>
<evidence type="ECO:0000313" key="2">
    <source>
        <dbReference type="Proteomes" id="UP000215914"/>
    </source>
</evidence>
<sequence length="53" mass="6229">MLKEPKLKCENLLVVDCRVMHAGATFESCNCFQYFWEAEGTQECEKRSRKNNI</sequence>
<reference evidence="2" key="1">
    <citation type="journal article" date="2017" name="Nature">
        <title>The sunflower genome provides insights into oil metabolism, flowering and Asterid evolution.</title>
        <authorList>
            <person name="Badouin H."/>
            <person name="Gouzy J."/>
            <person name="Grassa C.J."/>
            <person name="Murat F."/>
            <person name="Staton S.E."/>
            <person name="Cottret L."/>
            <person name="Lelandais-Briere C."/>
            <person name="Owens G.L."/>
            <person name="Carrere S."/>
            <person name="Mayjonade B."/>
            <person name="Legrand L."/>
            <person name="Gill N."/>
            <person name="Kane N.C."/>
            <person name="Bowers J.E."/>
            <person name="Hubner S."/>
            <person name="Bellec A."/>
            <person name="Berard A."/>
            <person name="Berges H."/>
            <person name="Blanchet N."/>
            <person name="Boniface M.C."/>
            <person name="Brunel D."/>
            <person name="Catrice O."/>
            <person name="Chaidir N."/>
            <person name="Claudel C."/>
            <person name="Donnadieu C."/>
            <person name="Faraut T."/>
            <person name="Fievet G."/>
            <person name="Helmstetter N."/>
            <person name="King M."/>
            <person name="Knapp S.J."/>
            <person name="Lai Z."/>
            <person name="Le Paslier M.C."/>
            <person name="Lippi Y."/>
            <person name="Lorenzon L."/>
            <person name="Mandel J.R."/>
            <person name="Marage G."/>
            <person name="Marchand G."/>
            <person name="Marquand E."/>
            <person name="Bret-Mestries E."/>
            <person name="Morien E."/>
            <person name="Nambeesan S."/>
            <person name="Nguyen T."/>
            <person name="Pegot-Espagnet P."/>
            <person name="Pouilly N."/>
            <person name="Raftis F."/>
            <person name="Sallet E."/>
            <person name="Schiex T."/>
            <person name="Thomas J."/>
            <person name="Vandecasteele C."/>
            <person name="Vares D."/>
            <person name="Vear F."/>
            <person name="Vautrin S."/>
            <person name="Crespi M."/>
            <person name="Mangin B."/>
            <person name="Burke J.M."/>
            <person name="Salse J."/>
            <person name="Munos S."/>
            <person name="Vincourt P."/>
            <person name="Rieseberg L.H."/>
            <person name="Langlade N.B."/>
        </authorList>
    </citation>
    <scope>NUCLEOTIDE SEQUENCE [LARGE SCALE GENOMIC DNA]</scope>
    <source>
        <strain evidence="2">cv. SF193</strain>
    </source>
</reference>